<dbReference type="Proteomes" id="UP000245884">
    <property type="component" value="Unassembled WGS sequence"/>
</dbReference>
<accession>A0A316UP64</accession>
<proteinExistence type="predicted"/>
<keyword evidence="4" id="KW-1185">Reference proteome</keyword>
<sequence>MAGEKTNIKVVFGCMTFGKEGAEQSRVFDLETAQKILDTFKKHGHRELDTARAYGGGSSEEMLKNLKVEEQGFPIATKVFPSARFPGVVGGKAYDHTRAGVQEALNESLTALGTDKVDLYYLHAPDREVDFAETLEAINDAYKAGRFERFGISNFKVDEIEKVVQIIQEKKYPFKVSVYQGLYNAVTRTAEPELIPTLRKHNISYYTYNPLGGGFFTGRIKSPDDVVESGSRFDANRTQGQSYRKRYYRDEYFQAIKIVSDAADKAKLSMAEVALRWMQHHSKLDRKYGDGIIIGASSLSHIEQNLVDFEKGPLPADVVKSVDEAWETVKPNAPPYHF</sequence>
<dbReference type="Pfam" id="PF00248">
    <property type="entry name" value="Aldo_ket_red"/>
    <property type="match status" value="1"/>
</dbReference>
<dbReference type="GeneID" id="37030590"/>
<evidence type="ECO:0000313" key="4">
    <source>
        <dbReference type="Proteomes" id="UP000245884"/>
    </source>
</evidence>
<dbReference type="STRING" id="1569628.A0A316UP64"/>
<keyword evidence="1" id="KW-0560">Oxidoreductase</keyword>
<dbReference type="CDD" id="cd19075">
    <property type="entry name" value="AKR_AKR7A1-5"/>
    <property type="match status" value="1"/>
</dbReference>
<dbReference type="RefSeq" id="XP_025361689.1">
    <property type="nucleotide sequence ID" value="XM_025508767.1"/>
</dbReference>
<evidence type="ECO:0000313" key="3">
    <source>
        <dbReference type="EMBL" id="PWN27077.1"/>
    </source>
</evidence>
<evidence type="ECO:0000259" key="2">
    <source>
        <dbReference type="Pfam" id="PF00248"/>
    </source>
</evidence>
<dbReference type="AlphaFoldDB" id="A0A316UP64"/>
<dbReference type="SUPFAM" id="SSF51430">
    <property type="entry name" value="NAD(P)-linked oxidoreductase"/>
    <property type="match status" value="1"/>
</dbReference>
<protein>
    <submittedName>
        <fullName evidence="3">Aldo/keto reductase</fullName>
    </submittedName>
</protein>
<dbReference type="OrthoDB" id="2310150at2759"/>
<dbReference type="PANTHER" id="PTHR43364:SF4">
    <property type="entry name" value="NAD(P)-LINKED OXIDOREDUCTASE SUPERFAMILY PROTEIN"/>
    <property type="match status" value="1"/>
</dbReference>
<organism evidence="3 4">
    <name type="scientific">Jaminaea rosea</name>
    <dbReference type="NCBI Taxonomy" id="1569628"/>
    <lineage>
        <taxon>Eukaryota</taxon>
        <taxon>Fungi</taxon>
        <taxon>Dikarya</taxon>
        <taxon>Basidiomycota</taxon>
        <taxon>Ustilaginomycotina</taxon>
        <taxon>Exobasidiomycetes</taxon>
        <taxon>Microstromatales</taxon>
        <taxon>Microstromatales incertae sedis</taxon>
        <taxon>Jaminaea</taxon>
    </lineage>
</organism>
<gene>
    <name evidence="3" type="ORF">BDZ90DRAFT_272118</name>
</gene>
<dbReference type="InterPro" id="IPR036812">
    <property type="entry name" value="NAD(P)_OxRdtase_dom_sf"/>
</dbReference>
<reference evidence="3 4" key="1">
    <citation type="journal article" date="2018" name="Mol. Biol. Evol.">
        <title>Broad Genomic Sampling Reveals a Smut Pathogenic Ancestry of the Fungal Clade Ustilaginomycotina.</title>
        <authorList>
            <person name="Kijpornyongpan T."/>
            <person name="Mondo S.J."/>
            <person name="Barry K."/>
            <person name="Sandor L."/>
            <person name="Lee J."/>
            <person name="Lipzen A."/>
            <person name="Pangilinan J."/>
            <person name="LaButti K."/>
            <person name="Hainaut M."/>
            <person name="Henrissat B."/>
            <person name="Grigoriev I.V."/>
            <person name="Spatafora J.W."/>
            <person name="Aime M.C."/>
        </authorList>
    </citation>
    <scope>NUCLEOTIDE SEQUENCE [LARGE SCALE GENOMIC DNA]</scope>
    <source>
        <strain evidence="3 4">MCA 5214</strain>
    </source>
</reference>
<dbReference type="InterPro" id="IPR050523">
    <property type="entry name" value="AKR_Detox_Biosynth"/>
</dbReference>
<dbReference type="GO" id="GO:0016491">
    <property type="term" value="F:oxidoreductase activity"/>
    <property type="evidence" value="ECO:0007669"/>
    <property type="project" value="UniProtKB-KW"/>
</dbReference>
<dbReference type="EMBL" id="KZ819669">
    <property type="protein sequence ID" value="PWN27077.1"/>
    <property type="molecule type" value="Genomic_DNA"/>
</dbReference>
<evidence type="ECO:0000256" key="1">
    <source>
        <dbReference type="ARBA" id="ARBA00023002"/>
    </source>
</evidence>
<dbReference type="InterPro" id="IPR023210">
    <property type="entry name" value="NADP_OxRdtase_dom"/>
</dbReference>
<name>A0A316UP64_9BASI</name>
<dbReference type="Gene3D" id="3.20.20.100">
    <property type="entry name" value="NADP-dependent oxidoreductase domain"/>
    <property type="match status" value="1"/>
</dbReference>
<dbReference type="PANTHER" id="PTHR43364">
    <property type="entry name" value="NADH-SPECIFIC METHYLGLYOXAL REDUCTASE-RELATED"/>
    <property type="match status" value="1"/>
</dbReference>
<feature type="domain" description="NADP-dependent oxidoreductase" evidence="2">
    <location>
        <begin position="9"/>
        <end position="327"/>
    </location>
</feature>